<organism evidence="1 2">
    <name type="scientific">Reinekea forsetii</name>
    <dbReference type="NCBI Taxonomy" id="1336806"/>
    <lineage>
        <taxon>Bacteria</taxon>
        <taxon>Pseudomonadati</taxon>
        <taxon>Pseudomonadota</taxon>
        <taxon>Gammaproteobacteria</taxon>
        <taxon>Oceanospirillales</taxon>
        <taxon>Saccharospirillaceae</taxon>
        <taxon>Reinekea</taxon>
    </lineage>
</organism>
<dbReference type="EMBL" id="CP011797">
    <property type="protein sequence ID" value="ATX76198.1"/>
    <property type="molecule type" value="Genomic_DNA"/>
</dbReference>
<evidence type="ECO:0000313" key="2">
    <source>
        <dbReference type="Proteomes" id="UP000229757"/>
    </source>
</evidence>
<proteinExistence type="predicted"/>
<accession>A0A2K8KMZ4</accession>
<reference evidence="1 2" key="1">
    <citation type="journal article" date="2017" name="Environ. Microbiol.">
        <title>Genomic and physiological analyses of 'Reinekea forsetii' reveal a versatile opportunistic lifestyle during spring algae blooms.</title>
        <authorList>
            <person name="Avci B."/>
            <person name="Hahnke R.L."/>
            <person name="Chafee M."/>
            <person name="Fischer T."/>
            <person name="Gruber-Vodicka H."/>
            <person name="Tegetmeyer H.E."/>
            <person name="Harder J."/>
            <person name="Fuchs B.M."/>
            <person name="Amann R.I."/>
            <person name="Teeling H."/>
        </authorList>
    </citation>
    <scope>NUCLEOTIDE SEQUENCE [LARGE SCALE GENOMIC DNA]</scope>
    <source>
        <strain evidence="1 2">Hel1_31_D35</strain>
    </source>
</reference>
<protein>
    <submittedName>
        <fullName evidence="1">Uncharacterized protein</fullName>
    </submittedName>
</protein>
<dbReference type="AlphaFoldDB" id="A0A2K8KMZ4"/>
<evidence type="ECO:0000313" key="1">
    <source>
        <dbReference type="EMBL" id="ATX76198.1"/>
    </source>
</evidence>
<name>A0A2K8KMZ4_9GAMM</name>
<gene>
    <name evidence="1" type="ORF">REIFOR_01043</name>
</gene>
<dbReference type="Proteomes" id="UP000229757">
    <property type="component" value="Chromosome"/>
</dbReference>
<sequence length="461" mass="48212">MASIGVLLGCAQPAGSDTSGTTDGTADATIYRQIAGTSALGRAGSWSSNCLGSDLASECARADSEGNYLLSTPAEQSQLMWSDIPESDGTTVRLYSRYRHQDGLTSALININPSTHAVLDIWSNSQQGQSLELCAEEATCIDALLAGFSAAVEQTIVAQLDELLGEAWPDGRDPFDDVYLADPDLDELDLMHDTLGFVVSSSDLSVIDNAGEILTQVSLGRLLQAVELADLTLTSAQISAAQALPIPDPEIIVISLRMSVSPTLATEAPVDVLVSDRGSSSVAGGELTFSHDLTLANGASLSFSGADVVTTITAGGDHNWVVTATDINDFSITQGYVISVLNGSDGVATFGGAGSCLTPLTGLNANALNQCHEVQNGTALGSCDQLDSGSVSLSDSPAPCAREVQNEGALFGVCTWVDSELRVFHYENPLRLNLVELFSERQSRIATECISDVGNLWSISP</sequence>
<dbReference type="KEGG" id="rfo:REIFOR_01043"/>
<keyword evidence="2" id="KW-1185">Reference proteome</keyword>